<dbReference type="Proteomes" id="UP000001294">
    <property type="component" value="Unassembled WGS sequence"/>
</dbReference>
<feature type="compositionally biased region" description="Basic and acidic residues" evidence="6">
    <location>
        <begin position="7"/>
        <end position="19"/>
    </location>
</feature>
<evidence type="ECO:0000256" key="1">
    <source>
        <dbReference type="ARBA" id="ARBA00004123"/>
    </source>
</evidence>
<dbReference type="VEuPathDB" id="FungiDB:PMAA_066020"/>
<feature type="region of interest" description="Disordered" evidence="6">
    <location>
        <begin position="96"/>
        <end position="126"/>
    </location>
</feature>
<dbReference type="InterPro" id="IPR051089">
    <property type="entry name" value="prtT"/>
</dbReference>
<dbReference type="GO" id="GO:0000981">
    <property type="term" value="F:DNA-binding transcription factor activity, RNA polymerase II-specific"/>
    <property type="evidence" value="ECO:0007669"/>
    <property type="project" value="InterPro"/>
</dbReference>
<evidence type="ECO:0000313" key="8">
    <source>
        <dbReference type="Proteomes" id="UP000001294"/>
    </source>
</evidence>
<evidence type="ECO:0000256" key="2">
    <source>
        <dbReference type="ARBA" id="ARBA00023015"/>
    </source>
</evidence>
<dbReference type="PANTHER" id="PTHR31845:SF32">
    <property type="entry name" value="MISCELLANEOUS ZN(II)2CYS6 TRANSCRIPTION FACTOR (EUROFUNG)-RELATED"/>
    <property type="match status" value="1"/>
</dbReference>
<name>B6QBT6_TALMQ</name>
<proteinExistence type="predicted"/>
<dbReference type="PhylomeDB" id="B6QBT6"/>
<dbReference type="GO" id="GO:0008270">
    <property type="term" value="F:zinc ion binding"/>
    <property type="evidence" value="ECO:0007669"/>
    <property type="project" value="InterPro"/>
</dbReference>
<evidence type="ECO:0000256" key="6">
    <source>
        <dbReference type="SAM" id="MobiDB-lite"/>
    </source>
</evidence>
<organism evidence="7 8">
    <name type="scientific">Talaromyces marneffei (strain ATCC 18224 / CBS 334.59 / QM 7333)</name>
    <name type="common">Penicillium marneffei</name>
    <dbReference type="NCBI Taxonomy" id="441960"/>
    <lineage>
        <taxon>Eukaryota</taxon>
        <taxon>Fungi</taxon>
        <taxon>Dikarya</taxon>
        <taxon>Ascomycota</taxon>
        <taxon>Pezizomycotina</taxon>
        <taxon>Eurotiomycetes</taxon>
        <taxon>Eurotiomycetidae</taxon>
        <taxon>Eurotiales</taxon>
        <taxon>Trichocomaceae</taxon>
        <taxon>Talaromyces</taxon>
        <taxon>Talaromyces sect. Talaromyces</taxon>
    </lineage>
</organism>
<dbReference type="HOGENOM" id="CLU_664162_0_0_1"/>
<dbReference type="InterPro" id="IPR036864">
    <property type="entry name" value="Zn2-C6_fun-type_DNA-bd_sf"/>
</dbReference>
<evidence type="ECO:0000313" key="7">
    <source>
        <dbReference type="EMBL" id="EEA25496.1"/>
    </source>
</evidence>
<keyword evidence="2" id="KW-0805">Transcription regulation</keyword>
<dbReference type="EMBL" id="DS995900">
    <property type="protein sequence ID" value="EEA25496.1"/>
    <property type="molecule type" value="Genomic_DNA"/>
</dbReference>
<dbReference type="AlphaFoldDB" id="B6QBT6"/>
<dbReference type="Gene3D" id="4.10.240.10">
    <property type="entry name" value="Zn(2)-C6 fungal-type DNA-binding domain"/>
    <property type="match status" value="1"/>
</dbReference>
<evidence type="ECO:0008006" key="9">
    <source>
        <dbReference type="Google" id="ProtNLM"/>
    </source>
</evidence>
<sequence>MHPNMPDSKRVKSTSDKSPRACANCVRSKTRCSFVLAIGPAGTKCERCRRMKKACLPPAPVRKRRVASRHPTSKVERLEKKIDVLVDFLKSNAVGNGPPSSSADTVSSDSGLNATPWNPTRHADSIYDSHSRNDVSHETLGLPASLTPASVPVNLSYLDSTLEPSPEKAELYLANFRTNFINHLPFLVIPLSTTASRLQQERPILWLCIMAVASKNTNEQIALSRKLAIAILCDLELDRSHSTDMGYALMRSVKGEFVSPSQASRAPTMEERRASLGCFLLCTLFSSLRKGQSLRWTSYFNDCLQILHEEKAYESDLVLVQMVKFRPRDIHRTTKPAPRMPLACLQATKSYCATLINIGLTQYLGLSALVTGQMTKSSFNVRAIRLGPGHCQFDYQRLLLFAGT</sequence>
<keyword evidence="4" id="KW-0804">Transcription</keyword>
<keyword evidence="3" id="KW-0238">DNA-binding</keyword>
<dbReference type="PANTHER" id="PTHR31845">
    <property type="entry name" value="FINGER DOMAIN PROTEIN, PUTATIVE-RELATED"/>
    <property type="match status" value="1"/>
</dbReference>
<evidence type="ECO:0000256" key="5">
    <source>
        <dbReference type="ARBA" id="ARBA00023242"/>
    </source>
</evidence>
<accession>B6QBT6</accession>
<dbReference type="GO" id="GO:0005634">
    <property type="term" value="C:nucleus"/>
    <property type="evidence" value="ECO:0007669"/>
    <property type="project" value="UniProtKB-SubCell"/>
</dbReference>
<protein>
    <recommendedName>
        <fullName evidence="9">Zn(2)-C6 fungal-type domain-containing protein</fullName>
    </recommendedName>
</protein>
<feature type="compositionally biased region" description="Low complexity" evidence="6">
    <location>
        <begin position="100"/>
        <end position="110"/>
    </location>
</feature>
<comment type="subcellular location">
    <subcellularLocation>
        <location evidence="1">Nucleus</location>
    </subcellularLocation>
</comment>
<feature type="region of interest" description="Disordered" evidence="6">
    <location>
        <begin position="1"/>
        <end position="20"/>
    </location>
</feature>
<dbReference type="GO" id="GO:0000976">
    <property type="term" value="F:transcription cis-regulatory region binding"/>
    <property type="evidence" value="ECO:0007669"/>
    <property type="project" value="TreeGrafter"/>
</dbReference>
<evidence type="ECO:0000256" key="3">
    <source>
        <dbReference type="ARBA" id="ARBA00023125"/>
    </source>
</evidence>
<evidence type="ECO:0000256" key="4">
    <source>
        <dbReference type="ARBA" id="ARBA00023163"/>
    </source>
</evidence>
<keyword evidence="5" id="KW-0539">Nucleus</keyword>
<reference evidence="8" key="1">
    <citation type="journal article" date="2015" name="Genome Announc.">
        <title>Genome sequence of the AIDS-associated pathogen Penicillium marneffei (ATCC18224) and its near taxonomic relative Talaromyces stipitatus (ATCC10500).</title>
        <authorList>
            <person name="Nierman W.C."/>
            <person name="Fedorova-Abrams N.D."/>
            <person name="Andrianopoulos A."/>
        </authorList>
    </citation>
    <scope>NUCLEOTIDE SEQUENCE [LARGE SCALE GENOMIC DNA]</scope>
    <source>
        <strain evidence="8">ATCC 18224 / CBS 334.59 / QM 7333</strain>
    </source>
</reference>
<dbReference type="SUPFAM" id="SSF57701">
    <property type="entry name" value="Zn2/Cys6 DNA-binding domain"/>
    <property type="match status" value="1"/>
</dbReference>
<keyword evidence="8" id="KW-1185">Reference proteome</keyword>
<gene>
    <name evidence="7" type="ORF">PMAA_066020</name>
</gene>